<evidence type="ECO:0000259" key="4">
    <source>
        <dbReference type="PROSITE" id="PS50110"/>
    </source>
</evidence>
<dbReference type="Gene3D" id="3.40.50.2300">
    <property type="match status" value="1"/>
</dbReference>
<evidence type="ECO:0000313" key="9">
    <source>
        <dbReference type="Proteomes" id="UP000258613"/>
    </source>
</evidence>
<accession>A0A346PPM7</accession>
<keyword evidence="7" id="KW-0808">Transferase</keyword>
<evidence type="ECO:0000313" key="8">
    <source>
        <dbReference type="EMBL" id="AXR81472.1"/>
    </source>
</evidence>
<gene>
    <name evidence="7" type="ORF">AArc1_2138</name>
    <name evidence="8" type="ORF">AArcMg_1458</name>
</gene>
<evidence type="ECO:0000313" key="10">
    <source>
        <dbReference type="Proteomes" id="UP000258707"/>
    </source>
</evidence>
<dbReference type="GeneID" id="37641947"/>
<dbReference type="InterPro" id="IPR013767">
    <property type="entry name" value="PAS_fold"/>
</dbReference>
<reference evidence="9" key="2">
    <citation type="submission" date="2018-02" db="EMBL/GenBank/DDBJ databases">
        <title>Phenotypic and genomic properties of facultatively anaerobic sulfur-reducing natronoarchaea from hypersaline soda lakes.</title>
        <authorList>
            <person name="Sorokin D.Y."/>
            <person name="Kublanov I.V."/>
            <person name="Roman P."/>
            <person name="Sinninghe Damste J.S."/>
            <person name="Golyshin P.N."/>
            <person name="Rojo D."/>
            <person name="Ciordia S."/>
            <person name="Mena M.D.C."/>
            <person name="Ferrer M."/>
            <person name="Messina E."/>
            <person name="Smedile F."/>
            <person name="La Spada G."/>
            <person name="La Cono V."/>
            <person name="Yakimov M.M."/>
        </authorList>
    </citation>
    <scope>NUCLEOTIDE SEQUENCE [LARGE SCALE GENOMIC DNA]</scope>
    <source>
        <strain evidence="9">AArc-Mg</strain>
    </source>
</reference>
<dbReference type="GO" id="GO:0006355">
    <property type="term" value="P:regulation of DNA-templated transcription"/>
    <property type="evidence" value="ECO:0007669"/>
    <property type="project" value="InterPro"/>
</dbReference>
<dbReference type="KEGG" id="nan:AArc1_2138"/>
<dbReference type="Pfam" id="PF00989">
    <property type="entry name" value="PAS"/>
    <property type="match status" value="1"/>
</dbReference>
<reference evidence="8" key="3">
    <citation type="journal article" date="2019" name="Int. J. Syst. Evol. Microbiol.">
        <title>Natronolimnobius sulfurireducens sp. nov. and Halalkaliarchaeum desulfuricum gen. nov., sp. nov., the first sulfur-respiring alkaliphilic haloarchaea from hypersaline alkaline lakes.</title>
        <authorList>
            <person name="Sorokin D.Y."/>
            <person name="Yakimov M."/>
            <person name="Messina E."/>
            <person name="Merkel A.Y."/>
            <person name="Bale N.J."/>
            <person name="Sinninghe Damste J.S."/>
        </authorList>
    </citation>
    <scope>NUCLEOTIDE SEQUENCE</scope>
    <source>
        <strain evidence="8">AArc-Mg</strain>
        <strain evidence="7">AArc1</strain>
    </source>
</reference>
<dbReference type="Pfam" id="PF00512">
    <property type="entry name" value="HisKA"/>
    <property type="match status" value="1"/>
</dbReference>
<keyword evidence="2" id="KW-0175">Coiled coil</keyword>
<dbReference type="InterPro" id="IPR052155">
    <property type="entry name" value="Biofilm_reg_signaling"/>
</dbReference>
<dbReference type="GO" id="GO:0000155">
    <property type="term" value="F:phosphorelay sensor kinase activity"/>
    <property type="evidence" value="ECO:0007669"/>
    <property type="project" value="InterPro"/>
</dbReference>
<dbReference type="Proteomes" id="UP000258613">
    <property type="component" value="Chromosome"/>
</dbReference>
<evidence type="ECO:0000313" key="7">
    <source>
        <dbReference type="EMBL" id="AXR78455.1"/>
    </source>
</evidence>
<dbReference type="AlphaFoldDB" id="A0A346PPM7"/>
<dbReference type="SMART" id="SM00086">
    <property type="entry name" value="PAC"/>
    <property type="match status" value="3"/>
</dbReference>
<feature type="domain" description="PAS" evidence="5">
    <location>
        <begin position="157"/>
        <end position="228"/>
    </location>
</feature>
<feature type="domain" description="PAS" evidence="5">
    <location>
        <begin position="278"/>
        <end position="324"/>
    </location>
</feature>
<keyword evidence="9" id="KW-1185">Reference proteome</keyword>
<feature type="domain" description="PAC" evidence="6">
    <location>
        <begin position="473"/>
        <end position="525"/>
    </location>
</feature>
<dbReference type="CDD" id="cd00156">
    <property type="entry name" value="REC"/>
    <property type="match status" value="1"/>
</dbReference>
<feature type="domain" description="PAC" evidence="6">
    <location>
        <begin position="349"/>
        <end position="403"/>
    </location>
</feature>
<dbReference type="PROSITE" id="PS50109">
    <property type="entry name" value="HIS_KIN"/>
    <property type="match status" value="1"/>
</dbReference>
<reference evidence="10" key="1">
    <citation type="submission" date="2017-10" db="EMBL/GenBank/DDBJ databases">
        <title>Phenotypic and genomic properties of facultatively anaerobic sulfur-reducing natronoarchaea from hypersaline soda lakes.</title>
        <authorList>
            <person name="Sorokin D.Y."/>
            <person name="Kublanov I.V."/>
            <person name="Roman P."/>
            <person name="Sinninghe Damste J.S."/>
            <person name="Golyshin P.N."/>
            <person name="Rojo D."/>
            <person name="Ciordia S."/>
            <person name="Mena Md.C."/>
            <person name="Ferrer M."/>
            <person name="Messina E."/>
            <person name="Smedile F."/>
            <person name="La Spada G."/>
            <person name="La Cono V."/>
            <person name="Yakimov M.M."/>
        </authorList>
    </citation>
    <scope>NUCLEOTIDE SEQUENCE [LARGE SCALE GENOMIC DNA]</scope>
    <source>
        <strain evidence="10">AArc1</strain>
    </source>
</reference>
<feature type="domain" description="Histidine kinase" evidence="3">
    <location>
        <begin position="536"/>
        <end position="735"/>
    </location>
</feature>
<keyword evidence="1" id="KW-0597">Phosphoprotein</keyword>
<dbReference type="EMBL" id="CP024047">
    <property type="protein sequence ID" value="AXR78455.1"/>
    <property type="molecule type" value="Genomic_DNA"/>
</dbReference>
<feature type="modified residue" description="4-aspartylphosphate" evidence="1">
    <location>
        <position position="81"/>
    </location>
</feature>
<keyword evidence="7" id="KW-0418">Kinase</keyword>
<dbReference type="Gene3D" id="3.30.450.20">
    <property type="entry name" value="PAS domain"/>
    <property type="match status" value="3"/>
</dbReference>
<dbReference type="CDD" id="cd00082">
    <property type="entry name" value="HisKA"/>
    <property type="match status" value="1"/>
</dbReference>
<dbReference type="EMBL" id="CP027033">
    <property type="protein sequence ID" value="AXR81472.1"/>
    <property type="molecule type" value="Genomic_DNA"/>
</dbReference>
<dbReference type="KEGG" id="nag:AArcMg_1458"/>
<dbReference type="InterPro" id="IPR036097">
    <property type="entry name" value="HisK_dim/P_sf"/>
</dbReference>
<dbReference type="InterPro" id="IPR003661">
    <property type="entry name" value="HisK_dim/P_dom"/>
</dbReference>
<dbReference type="Pfam" id="PF02518">
    <property type="entry name" value="HATPase_c"/>
    <property type="match status" value="1"/>
</dbReference>
<evidence type="ECO:0000259" key="6">
    <source>
        <dbReference type="PROSITE" id="PS50113"/>
    </source>
</evidence>
<dbReference type="SMART" id="SM00448">
    <property type="entry name" value="REC"/>
    <property type="match status" value="1"/>
</dbReference>
<dbReference type="PROSITE" id="PS50110">
    <property type="entry name" value="RESPONSE_REGULATORY"/>
    <property type="match status" value="1"/>
</dbReference>
<dbReference type="SUPFAM" id="SSF52172">
    <property type="entry name" value="CheY-like"/>
    <property type="match status" value="1"/>
</dbReference>
<dbReference type="SMART" id="SM00091">
    <property type="entry name" value="PAS"/>
    <property type="match status" value="3"/>
</dbReference>
<dbReference type="SMART" id="SM00388">
    <property type="entry name" value="HisKA"/>
    <property type="match status" value="1"/>
</dbReference>
<dbReference type="SMART" id="SM00387">
    <property type="entry name" value="HATPase_c"/>
    <property type="match status" value="1"/>
</dbReference>
<dbReference type="Proteomes" id="UP000258707">
    <property type="component" value="Chromosome"/>
</dbReference>
<evidence type="ECO:0000259" key="5">
    <source>
        <dbReference type="PROSITE" id="PS50112"/>
    </source>
</evidence>
<name>A0A346PPM7_9EURY</name>
<dbReference type="Pfam" id="PF00072">
    <property type="entry name" value="Response_reg"/>
    <property type="match status" value="1"/>
</dbReference>
<dbReference type="NCBIfam" id="TIGR00229">
    <property type="entry name" value="sensory_box"/>
    <property type="match status" value="3"/>
</dbReference>
<dbReference type="Pfam" id="PF13426">
    <property type="entry name" value="PAS_9"/>
    <property type="match status" value="2"/>
</dbReference>
<dbReference type="PROSITE" id="PS50112">
    <property type="entry name" value="PAS"/>
    <property type="match status" value="3"/>
</dbReference>
<dbReference type="InterPro" id="IPR005467">
    <property type="entry name" value="His_kinase_dom"/>
</dbReference>
<evidence type="ECO:0000259" key="3">
    <source>
        <dbReference type="PROSITE" id="PS50109"/>
    </source>
</evidence>
<dbReference type="InterPro" id="IPR001610">
    <property type="entry name" value="PAC"/>
</dbReference>
<evidence type="ECO:0000256" key="2">
    <source>
        <dbReference type="SAM" id="Coils"/>
    </source>
</evidence>
<dbReference type="CDD" id="cd00130">
    <property type="entry name" value="PAS"/>
    <property type="match status" value="3"/>
</dbReference>
<feature type="domain" description="PAS" evidence="5">
    <location>
        <begin position="400"/>
        <end position="446"/>
    </location>
</feature>
<evidence type="ECO:0000256" key="1">
    <source>
        <dbReference type="PROSITE-ProRule" id="PRU00169"/>
    </source>
</evidence>
<dbReference type="Gene3D" id="3.30.565.10">
    <property type="entry name" value="Histidine kinase-like ATPase, C-terminal domain"/>
    <property type="match status" value="1"/>
</dbReference>
<feature type="coiled-coil region" evidence="2">
    <location>
        <begin position="509"/>
        <end position="536"/>
    </location>
</feature>
<dbReference type="PANTHER" id="PTHR44757:SF2">
    <property type="entry name" value="BIOFILM ARCHITECTURE MAINTENANCE PROTEIN MBAA"/>
    <property type="match status" value="1"/>
</dbReference>
<dbReference type="PROSITE" id="PS50113">
    <property type="entry name" value="PAC"/>
    <property type="match status" value="3"/>
</dbReference>
<dbReference type="InterPro" id="IPR001789">
    <property type="entry name" value="Sig_transdc_resp-reg_receiver"/>
</dbReference>
<dbReference type="SUPFAM" id="SSF55785">
    <property type="entry name" value="PYP-like sensor domain (PAS domain)"/>
    <property type="match status" value="3"/>
</dbReference>
<dbReference type="InterPro" id="IPR035965">
    <property type="entry name" value="PAS-like_dom_sf"/>
</dbReference>
<dbReference type="PANTHER" id="PTHR44757">
    <property type="entry name" value="DIGUANYLATE CYCLASE DGCP"/>
    <property type="match status" value="1"/>
</dbReference>
<organism evidence="8 9">
    <name type="scientific">Natrarchaeobaculum sulfurireducens</name>
    <dbReference type="NCBI Taxonomy" id="2044521"/>
    <lineage>
        <taxon>Archaea</taxon>
        <taxon>Methanobacteriati</taxon>
        <taxon>Methanobacteriota</taxon>
        <taxon>Stenosarchaea group</taxon>
        <taxon>Halobacteria</taxon>
        <taxon>Halobacteriales</taxon>
        <taxon>Natrialbaceae</taxon>
        <taxon>Natrarchaeobaculum</taxon>
    </lineage>
</organism>
<feature type="domain" description="Response regulatory" evidence="4">
    <location>
        <begin position="30"/>
        <end position="146"/>
    </location>
</feature>
<dbReference type="InterPro" id="IPR000700">
    <property type="entry name" value="PAS-assoc_C"/>
</dbReference>
<feature type="domain" description="PAC" evidence="6">
    <location>
        <begin position="228"/>
        <end position="281"/>
    </location>
</feature>
<dbReference type="InterPro" id="IPR011006">
    <property type="entry name" value="CheY-like_superfamily"/>
</dbReference>
<dbReference type="InterPro" id="IPR036890">
    <property type="entry name" value="HATPase_C_sf"/>
</dbReference>
<dbReference type="SUPFAM" id="SSF47384">
    <property type="entry name" value="Homodimeric domain of signal transducing histidine kinase"/>
    <property type="match status" value="1"/>
</dbReference>
<accession>A0A346PG10</accession>
<sequence>MTGFKPPLAADEPTAGALPHEDGILMHPPMVLLVDDDESFIDLVANYLTREHGFETRTVTSPTSALAILEDEDGIDCVVSDYQMPETDGLEFLEVVAKTYPELPFVMFAGQGSEAVASKAIQHGADDYLQKDTGEARYDLLANRIRNCVTRARQTRQLNDLYGAIEDAGHAMLVTDTQGTITYANPTMEALSGYDRSDLVGETPAKLKSGAHDRAFYRELWETVLDGEVWHGEMINEREDGSRYVIDQTIAPITSGRTLEGFVAINRDITEQKERERDYRRFSQAVEHAGHAVLITDSNGLIEYVNPAFEELSGYDRDEVLGQTPALLKSGLHDRAFYQDLWGVIGNGDVWQGELVNERKDGRRYIIAQTIAPITDDEGSIEGFVAINRDVTERKAREQELERFRSAVTYAGHGVIITDSDGVIEYVNDAFEELTGYSAAEIVGETPSILKSGDHEEAFYSELWETILDGGVWHGEVTNERKDGSRYVIDQTIAPITDEDGDVDGFVAINRDITQLKSYKRELEKQNERLKQYGQTVAHDLRNPLTLLEAELATIEHDLETTDGPIDPDQLLERWEDVTSVADRMRALIDDLLTMAEQGQLVLDPEPVSLEAVAEDAWRQLGSTEATLLTEETVIDADFDRLRELLSNMFRNAIEHAGADVDVRVGPLETGPGFFIEDDGSGIPPSDRDRVLERGFTTDDEGTGYGLAIVVQIAEGHGWDVSVTDGAAGGARFEFCNVDDA</sequence>
<dbReference type="CDD" id="cd00075">
    <property type="entry name" value="HATPase"/>
    <property type="match status" value="1"/>
</dbReference>
<protein>
    <submittedName>
        <fullName evidence="8">Diguanylate cyclase/phosphodiesterase (GGDEF &amp;EAL domains) with PAS/PAC sensor(S)</fullName>
    </submittedName>
    <submittedName>
        <fullName evidence="7">Signal transduction histidine kinase</fullName>
    </submittedName>
</protein>
<dbReference type="InterPro" id="IPR003594">
    <property type="entry name" value="HATPase_dom"/>
</dbReference>
<dbReference type="SUPFAM" id="SSF55874">
    <property type="entry name" value="ATPase domain of HSP90 chaperone/DNA topoisomerase II/histidine kinase"/>
    <property type="match status" value="1"/>
</dbReference>
<dbReference type="RefSeq" id="WP_228442318.1">
    <property type="nucleotide sequence ID" value="NZ_CP024047.1"/>
</dbReference>
<proteinExistence type="predicted"/>
<dbReference type="InterPro" id="IPR000014">
    <property type="entry name" value="PAS"/>
</dbReference>